<organism evidence="2 3">
    <name type="scientific">Mucilaginibacter terrenus</name>
    <dbReference type="NCBI Taxonomy" id="2482727"/>
    <lineage>
        <taxon>Bacteria</taxon>
        <taxon>Pseudomonadati</taxon>
        <taxon>Bacteroidota</taxon>
        <taxon>Sphingobacteriia</taxon>
        <taxon>Sphingobacteriales</taxon>
        <taxon>Sphingobacteriaceae</taxon>
        <taxon>Mucilaginibacter</taxon>
    </lineage>
</organism>
<dbReference type="RefSeq" id="WP_117381156.1">
    <property type="nucleotide sequence ID" value="NZ_QWDE01000001.1"/>
</dbReference>
<proteinExistence type="predicted"/>
<dbReference type="AlphaFoldDB" id="A0A3E2NTD1"/>
<dbReference type="InterPro" id="IPR024775">
    <property type="entry name" value="DinB-like"/>
</dbReference>
<gene>
    <name evidence="2" type="ORF">DYU05_01145</name>
</gene>
<comment type="caution">
    <text evidence="2">The sequence shown here is derived from an EMBL/GenBank/DDBJ whole genome shotgun (WGS) entry which is preliminary data.</text>
</comment>
<dbReference type="Proteomes" id="UP000260823">
    <property type="component" value="Unassembled WGS sequence"/>
</dbReference>
<dbReference type="InterPro" id="IPR034660">
    <property type="entry name" value="DinB/YfiT-like"/>
</dbReference>
<evidence type="ECO:0000313" key="2">
    <source>
        <dbReference type="EMBL" id="RFZ84266.1"/>
    </source>
</evidence>
<dbReference type="Gene3D" id="1.20.120.450">
    <property type="entry name" value="dinb family like domain"/>
    <property type="match status" value="1"/>
</dbReference>
<feature type="domain" description="DinB-like" evidence="1">
    <location>
        <begin position="17"/>
        <end position="154"/>
    </location>
</feature>
<sequence length="157" mass="17983">METQLFVQIALNGWNQQVARAEKFFNGLSDEAFQRTVGAGKNRIIYLYGHLTAYHDMLKETLGLGTATHSFLVNDFLKNADDVKANMPSVAELRQYWAEVHNELNVLFAALPAEDWFKRHNAMTDEDFKKDPTRNRLSVLLSRTNHIAYHFGQLVLA</sequence>
<protein>
    <submittedName>
        <fullName evidence="2">DinB family protein</fullName>
    </submittedName>
</protein>
<keyword evidence="3" id="KW-1185">Reference proteome</keyword>
<name>A0A3E2NTD1_9SPHI</name>
<dbReference type="OrthoDB" id="948294at2"/>
<reference evidence="2 3" key="1">
    <citation type="submission" date="2018-08" db="EMBL/GenBank/DDBJ databases">
        <title>Mucilaginibacter terrae sp. nov., isolated from manganese diggings.</title>
        <authorList>
            <person name="Huang Y."/>
            <person name="Zhou Z."/>
        </authorList>
    </citation>
    <scope>NUCLEOTIDE SEQUENCE [LARGE SCALE GENOMIC DNA]</scope>
    <source>
        <strain evidence="2 3">ZH6</strain>
    </source>
</reference>
<evidence type="ECO:0000313" key="3">
    <source>
        <dbReference type="Proteomes" id="UP000260823"/>
    </source>
</evidence>
<accession>A0A3E2NTD1</accession>
<evidence type="ECO:0000259" key="1">
    <source>
        <dbReference type="Pfam" id="PF12867"/>
    </source>
</evidence>
<dbReference type="SUPFAM" id="SSF109854">
    <property type="entry name" value="DinB/YfiT-like putative metalloenzymes"/>
    <property type="match status" value="1"/>
</dbReference>
<dbReference type="EMBL" id="QWDE01000001">
    <property type="protein sequence ID" value="RFZ84266.1"/>
    <property type="molecule type" value="Genomic_DNA"/>
</dbReference>
<dbReference type="Pfam" id="PF12867">
    <property type="entry name" value="DinB_2"/>
    <property type="match status" value="1"/>
</dbReference>